<dbReference type="EC" id="2.1.1.-" evidence="2"/>
<dbReference type="RefSeq" id="WP_015441527.1">
    <property type="nucleotide sequence ID" value="NC_020520.1"/>
</dbReference>
<dbReference type="KEGG" id="aym:YM304_19660"/>
<protein>
    <submittedName>
        <fullName evidence="2">Putative methyltransferase</fullName>
        <ecNumber evidence="2">2.1.1.-</ecNumber>
    </submittedName>
</protein>
<dbReference type="Gene3D" id="3.40.50.150">
    <property type="entry name" value="Vaccinia Virus protein VP39"/>
    <property type="match status" value="1"/>
</dbReference>
<accession>A0A6C7E752</accession>
<proteinExistence type="predicted"/>
<keyword evidence="2" id="KW-0489">Methyltransferase</keyword>
<dbReference type="SUPFAM" id="SSF53335">
    <property type="entry name" value="S-adenosyl-L-methionine-dependent methyltransferases"/>
    <property type="match status" value="1"/>
</dbReference>
<evidence type="ECO:0000313" key="2">
    <source>
        <dbReference type="EMBL" id="BAN02280.1"/>
    </source>
</evidence>
<evidence type="ECO:0000259" key="1">
    <source>
        <dbReference type="Pfam" id="PF13649"/>
    </source>
</evidence>
<sequence length="248" mass="27632">MDDHLRAPDEHLDPAVAATYDDAVAARFHPDEVGPTVDRLVELADDATAVEFAIGTGRIALPLADRGVTVRGIDLSEPMLDRLRAKAGSDRVEVTVGDMTSVQLGVKTSLVYLVFNTIMNLRTQHEQVGCFRNAVRHLAPGGRFVVETIVPRFDRLGTHVFDLSDDHVGIDEYVDPVGQISISHHFVRDADGRHRKRSAAFRYAWPSELDLMAQIAGLTLEHRWADWHRSPFTADSTAHVSVWRLLVR</sequence>
<dbReference type="Proteomes" id="UP000011863">
    <property type="component" value="Chromosome"/>
</dbReference>
<dbReference type="GO" id="GO:0032259">
    <property type="term" value="P:methylation"/>
    <property type="evidence" value="ECO:0007669"/>
    <property type="project" value="UniProtKB-KW"/>
</dbReference>
<dbReference type="InterPro" id="IPR029063">
    <property type="entry name" value="SAM-dependent_MTases_sf"/>
</dbReference>
<dbReference type="AlphaFoldDB" id="A0A6C7E752"/>
<evidence type="ECO:0000313" key="3">
    <source>
        <dbReference type="Proteomes" id="UP000011863"/>
    </source>
</evidence>
<dbReference type="GO" id="GO:0008168">
    <property type="term" value="F:methyltransferase activity"/>
    <property type="evidence" value="ECO:0007669"/>
    <property type="project" value="UniProtKB-KW"/>
</dbReference>
<keyword evidence="2" id="KW-0808">Transferase</keyword>
<name>A0A6C7E752_ILUCY</name>
<dbReference type="EMBL" id="AP012057">
    <property type="protein sequence ID" value="BAN02280.1"/>
    <property type="molecule type" value="Genomic_DNA"/>
</dbReference>
<gene>
    <name evidence="2" type="ORF">YM304_19660</name>
</gene>
<dbReference type="CDD" id="cd02440">
    <property type="entry name" value="AdoMet_MTases"/>
    <property type="match status" value="1"/>
</dbReference>
<reference evidence="2 3" key="1">
    <citation type="journal article" date="2013" name="Int. J. Syst. Evol. Microbiol.">
        <title>Ilumatobacter nonamiense sp. nov. and Ilumatobacter coccineum sp. nov., isolated from seashore sand.</title>
        <authorList>
            <person name="Matsumoto A."/>
            <person name="Kasai H."/>
            <person name="Matsuo Y."/>
            <person name="Shizuri Y."/>
            <person name="Ichikawa N."/>
            <person name="Fujita N."/>
            <person name="Omura S."/>
            <person name="Takahashi Y."/>
        </authorList>
    </citation>
    <scope>NUCLEOTIDE SEQUENCE [LARGE SCALE GENOMIC DNA]</scope>
    <source>
        <strain evidence="3">NBRC 103263 / KCTC 29153 / YM16-304</strain>
    </source>
</reference>
<organism evidence="2 3">
    <name type="scientific">Ilumatobacter coccineus (strain NBRC 103263 / KCTC 29153 / YM16-304)</name>
    <dbReference type="NCBI Taxonomy" id="1313172"/>
    <lineage>
        <taxon>Bacteria</taxon>
        <taxon>Bacillati</taxon>
        <taxon>Actinomycetota</taxon>
        <taxon>Acidimicrobiia</taxon>
        <taxon>Acidimicrobiales</taxon>
        <taxon>Ilumatobacteraceae</taxon>
        <taxon>Ilumatobacter</taxon>
    </lineage>
</organism>
<dbReference type="InterPro" id="IPR041698">
    <property type="entry name" value="Methyltransf_25"/>
</dbReference>
<keyword evidence="3" id="KW-1185">Reference proteome</keyword>
<dbReference type="Pfam" id="PF13649">
    <property type="entry name" value="Methyltransf_25"/>
    <property type="match status" value="1"/>
</dbReference>
<feature type="domain" description="Methyltransferase" evidence="1">
    <location>
        <begin position="50"/>
        <end position="142"/>
    </location>
</feature>